<comment type="caution">
    <text evidence="1">The sequence shown here is derived from an EMBL/GenBank/DDBJ whole genome shotgun (WGS) entry which is preliminary data.</text>
</comment>
<dbReference type="InterPro" id="IPR014980">
    <property type="entry name" value="DOPA_dioxygen"/>
</dbReference>
<dbReference type="EMBL" id="RSCK01000096">
    <property type="protein sequence ID" value="RUT03716.1"/>
    <property type="molecule type" value="Genomic_DNA"/>
</dbReference>
<dbReference type="RefSeq" id="WP_015152978.1">
    <property type="nucleotide sequence ID" value="NZ_JAVKZF010000002.1"/>
</dbReference>
<dbReference type="PIRSF" id="PIRSF028139">
    <property type="entry name" value="DOPA-diox_rel_Mll2280"/>
    <property type="match status" value="1"/>
</dbReference>
<keyword evidence="2" id="KW-1185">Reference proteome</keyword>
<dbReference type="InterPro" id="IPR023389">
    <property type="entry name" value="DOPA-like_sf"/>
</dbReference>
<accession>A0AB37UBK9</accession>
<dbReference type="Pfam" id="PF08883">
    <property type="entry name" value="DOPA_dioxygen"/>
    <property type="match status" value="1"/>
</dbReference>
<sequence length="118" mass="13725">MLEDTKEIADFHAHVYYDRQSREVAARVREELNTKFDVRLGRWHDNPIGPHPKPMYQVAFLPEQFGAIVSWLMLHRQGLDILVHPTTGNDVADHTNHALWLGDKLELNIEFLRAIKTT</sequence>
<dbReference type="SUPFAM" id="SSF143410">
    <property type="entry name" value="DOPA-like"/>
    <property type="match status" value="1"/>
</dbReference>
<evidence type="ECO:0000313" key="1">
    <source>
        <dbReference type="EMBL" id="RUT03716.1"/>
    </source>
</evidence>
<dbReference type="Gene3D" id="3.30.70.1240">
    <property type="entry name" value="DOPA-like domains"/>
    <property type="match status" value="1"/>
</dbReference>
<proteinExistence type="predicted"/>
<organism evidence="1 2">
    <name type="scientific">Chroococcidiopsis cubana SAG 39.79</name>
    <dbReference type="NCBI Taxonomy" id="388085"/>
    <lineage>
        <taxon>Bacteria</taxon>
        <taxon>Bacillati</taxon>
        <taxon>Cyanobacteriota</taxon>
        <taxon>Cyanophyceae</taxon>
        <taxon>Chroococcidiopsidales</taxon>
        <taxon>Chroococcidiopsidaceae</taxon>
        <taxon>Chroococcidiopsis</taxon>
    </lineage>
</organism>
<evidence type="ECO:0000313" key="2">
    <source>
        <dbReference type="Proteomes" id="UP000282574"/>
    </source>
</evidence>
<dbReference type="PANTHER" id="PTHR36423:SF2">
    <property type="entry name" value="AFR070WP"/>
    <property type="match status" value="1"/>
</dbReference>
<protein>
    <submittedName>
        <fullName evidence="1">DOPA 4,5-dioxygenase</fullName>
    </submittedName>
</protein>
<dbReference type="AlphaFoldDB" id="A0AB37UBK9"/>
<gene>
    <name evidence="1" type="ORF">DSM107010_59990</name>
</gene>
<reference evidence="1 2" key="1">
    <citation type="journal article" date="2019" name="Genome Biol. Evol.">
        <title>Day and night: Metabolic profiles and evolutionary relationships of six axenic non-marine cyanobacteria.</title>
        <authorList>
            <person name="Will S.E."/>
            <person name="Henke P."/>
            <person name="Boedeker C."/>
            <person name="Huang S."/>
            <person name="Brinkmann H."/>
            <person name="Rohde M."/>
            <person name="Jarek M."/>
            <person name="Friedl T."/>
            <person name="Seufert S."/>
            <person name="Schumacher M."/>
            <person name="Overmann J."/>
            <person name="Neumann-Schaal M."/>
            <person name="Petersen J."/>
        </authorList>
    </citation>
    <scope>NUCLEOTIDE SEQUENCE [LARGE SCALE GENOMIC DNA]</scope>
    <source>
        <strain evidence="1 2">SAG 39.79</strain>
    </source>
</reference>
<dbReference type="PANTHER" id="PTHR36423">
    <property type="entry name" value="AFR070WP"/>
    <property type="match status" value="1"/>
</dbReference>
<name>A0AB37UBK9_9CYAN</name>
<dbReference type="Proteomes" id="UP000282574">
    <property type="component" value="Unassembled WGS sequence"/>
</dbReference>